<sequence length="258" mass="29822">GGLLVDECHEEEFTSRKLKRKLTARSPSVVVKDSDCFTASIFENKVQVLGAEVIEFVRCYGQKLGSYLSNPFLTLLTDGMLLRDLKNFTSYVLGTAICKHYGFPAKRFIEVQFYYYDEWKNRAPTIQYVTSLHSEWNSVGRYKKYCERYKSEIDYFGEGEDNVNAAYKVKIHSPQRGAISQSLVAVYEGMISFQIEAKDIDRKTALKLLGHPGRELVPFRYLKALPLYMELVEEDAWGDSVKKIDSYRKLKIEIENLR</sequence>
<name>A0A382ZAZ3_9ZZZZ</name>
<dbReference type="AlphaFoldDB" id="A0A382ZAZ3"/>
<gene>
    <name evidence="1" type="ORF">METZ01_LOCUS445531</name>
</gene>
<organism evidence="1">
    <name type="scientific">marine metagenome</name>
    <dbReference type="NCBI Taxonomy" id="408172"/>
    <lineage>
        <taxon>unclassified sequences</taxon>
        <taxon>metagenomes</taxon>
        <taxon>ecological metagenomes</taxon>
    </lineage>
</organism>
<reference evidence="1" key="1">
    <citation type="submission" date="2018-05" db="EMBL/GenBank/DDBJ databases">
        <authorList>
            <person name="Lanie J.A."/>
            <person name="Ng W.-L."/>
            <person name="Kazmierczak K.M."/>
            <person name="Andrzejewski T.M."/>
            <person name="Davidsen T.M."/>
            <person name="Wayne K.J."/>
            <person name="Tettelin H."/>
            <person name="Glass J.I."/>
            <person name="Rusch D."/>
            <person name="Podicherti R."/>
            <person name="Tsui H.-C.T."/>
            <person name="Winkler M.E."/>
        </authorList>
    </citation>
    <scope>NUCLEOTIDE SEQUENCE</scope>
</reference>
<evidence type="ECO:0000313" key="1">
    <source>
        <dbReference type="EMBL" id="SVD92677.1"/>
    </source>
</evidence>
<feature type="non-terminal residue" evidence="1">
    <location>
        <position position="1"/>
    </location>
</feature>
<dbReference type="EMBL" id="UINC01182450">
    <property type="protein sequence ID" value="SVD92677.1"/>
    <property type="molecule type" value="Genomic_DNA"/>
</dbReference>
<protein>
    <submittedName>
        <fullName evidence="1">Uncharacterized protein</fullName>
    </submittedName>
</protein>
<feature type="non-terminal residue" evidence="1">
    <location>
        <position position="258"/>
    </location>
</feature>
<accession>A0A382ZAZ3</accession>
<proteinExistence type="predicted"/>